<dbReference type="AlphaFoldDB" id="A0A8K0WXD4"/>
<evidence type="ECO:0000256" key="5">
    <source>
        <dbReference type="ARBA" id="ARBA00023002"/>
    </source>
</evidence>
<dbReference type="Pfam" id="PF00743">
    <property type="entry name" value="FMO-like"/>
    <property type="match status" value="2"/>
</dbReference>
<organism evidence="6 7">
    <name type="scientific">Stachybotrys elegans</name>
    <dbReference type="NCBI Taxonomy" id="80388"/>
    <lineage>
        <taxon>Eukaryota</taxon>
        <taxon>Fungi</taxon>
        <taxon>Dikarya</taxon>
        <taxon>Ascomycota</taxon>
        <taxon>Pezizomycotina</taxon>
        <taxon>Sordariomycetes</taxon>
        <taxon>Hypocreomycetidae</taxon>
        <taxon>Hypocreales</taxon>
        <taxon>Stachybotryaceae</taxon>
        <taxon>Stachybotrys</taxon>
    </lineage>
</organism>
<dbReference type="Gene3D" id="3.50.50.60">
    <property type="entry name" value="FAD/NAD(P)-binding domain"/>
    <property type="match status" value="2"/>
</dbReference>
<dbReference type="PIRSF" id="PIRSF000332">
    <property type="entry name" value="FMO"/>
    <property type="match status" value="1"/>
</dbReference>
<proteinExistence type="inferred from homology"/>
<dbReference type="GO" id="GO:0004499">
    <property type="term" value="F:N,N-dimethylaniline monooxygenase activity"/>
    <property type="evidence" value="ECO:0007669"/>
    <property type="project" value="InterPro"/>
</dbReference>
<evidence type="ECO:0000256" key="4">
    <source>
        <dbReference type="ARBA" id="ARBA00022857"/>
    </source>
</evidence>
<dbReference type="SUPFAM" id="SSF51905">
    <property type="entry name" value="FAD/NAD(P)-binding domain"/>
    <property type="match status" value="2"/>
</dbReference>
<evidence type="ECO:0000313" key="7">
    <source>
        <dbReference type="Proteomes" id="UP000813444"/>
    </source>
</evidence>
<keyword evidence="6" id="KW-0503">Monooxygenase</keyword>
<evidence type="ECO:0000313" key="6">
    <source>
        <dbReference type="EMBL" id="KAH7329607.1"/>
    </source>
</evidence>
<gene>
    <name evidence="6" type="ORF">B0I35DRAFT_448645</name>
</gene>
<keyword evidence="2" id="KW-0285">Flavoprotein</keyword>
<keyword evidence="7" id="KW-1185">Reference proteome</keyword>
<accession>A0A8K0WXD4</accession>
<dbReference type="OrthoDB" id="66881at2759"/>
<comment type="caution">
    <text evidence="6">The sequence shown here is derived from an EMBL/GenBank/DDBJ whole genome shotgun (WGS) entry which is preliminary data.</text>
</comment>
<keyword evidence="3" id="KW-0274">FAD</keyword>
<sequence>MAKAARRVAVIGAGPAGAIVTDALVKEQAFDKIRVFERRHTPGGTWLVSDYQVLTPGDNGSRRIPFLRALLDKLADQPAKLPSKFPCQTQKVDEVNSEQLRYSDTAAHEYLHSNLPPNIMAFTQEPIPKIEPRGVLPQYGPIPVFRHREVIRQWVHDIFKRSRSDSLIEFNTTVESAVKKGDEWVVTLRKDVPGDSNNSWWQETFDALVVASGHYSLPFVPSIPGLAEYETKFPGRIEHTKHYHTAEKYTGKRVIVVGGSVSAFDALHDIRQTAALPLISSVREPSGVFGWAPFKHPDFDNRPPISSLDPETGRITFTDGSVVDDVDHVLFATGYDFTFPFLPHIKPKNGRIPGLYQHVFQTSDPSLAFIGMVTGGFGLRIFEWQAVTAARVLAGRSSLPSRQEMEEWERERLSTKGDGPPFWTLMPDFETHFEAYRKIAGEPEPGTTGRVLPKYDEKWAEEFWKLIDARIQWWSQQAAAVGSKVATDKT</sequence>
<evidence type="ECO:0000256" key="1">
    <source>
        <dbReference type="ARBA" id="ARBA00009183"/>
    </source>
</evidence>
<dbReference type="PANTHER" id="PTHR23023">
    <property type="entry name" value="DIMETHYLANILINE MONOOXYGENASE"/>
    <property type="match status" value="1"/>
</dbReference>
<dbReference type="PRINTS" id="PR00419">
    <property type="entry name" value="ADXRDTASE"/>
</dbReference>
<reference evidence="6" key="1">
    <citation type="journal article" date="2021" name="Nat. Commun.">
        <title>Genetic determinants of endophytism in the Arabidopsis root mycobiome.</title>
        <authorList>
            <person name="Mesny F."/>
            <person name="Miyauchi S."/>
            <person name="Thiergart T."/>
            <person name="Pickel B."/>
            <person name="Atanasova L."/>
            <person name="Karlsson M."/>
            <person name="Huettel B."/>
            <person name="Barry K.W."/>
            <person name="Haridas S."/>
            <person name="Chen C."/>
            <person name="Bauer D."/>
            <person name="Andreopoulos W."/>
            <person name="Pangilinan J."/>
            <person name="LaButti K."/>
            <person name="Riley R."/>
            <person name="Lipzen A."/>
            <person name="Clum A."/>
            <person name="Drula E."/>
            <person name="Henrissat B."/>
            <person name="Kohler A."/>
            <person name="Grigoriev I.V."/>
            <person name="Martin F.M."/>
            <person name="Hacquard S."/>
        </authorList>
    </citation>
    <scope>NUCLEOTIDE SEQUENCE</scope>
    <source>
        <strain evidence="6">MPI-CAGE-CH-0235</strain>
    </source>
</reference>
<dbReference type="InterPro" id="IPR020946">
    <property type="entry name" value="Flavin_mOase-like"/>
</dbReference>
<dbReference type="InterPro" id="IPR050346">
    <property type="entry name" value="FMO-like"/>
</dbReference>
<dbReference type="Proteomes" id="UP000813444">
    <property type="component" value="Unassembled WGS sequence"/>
</dbReference>
<comment type="similarity">
    <text evidence="1">Belongs to the FMO family.</text>
</comment>
<evidence type="ECO:0000256" key="2">
    <source>
        <dbReference type="ARBA" id="ARBA00022630"/>
    </source>
</evidence>
<protein>
    <submittedName>
        <fullName evidence="6">Thiol-specific monooxygenase</fullName>
    </submittedName>
</protein>
<dbReference type="EMBL" id="JAGPNK010000001">
    <property type="protein sequence ID" value="KAH7329607.1"/>
    <property type="molecule type" value="Genomic_DNA"/>
</dbReference>
<dbReference type="InterPro" id="IPR000960">
    <property type="entry name" value="Flavin_mOase"/>
</dbReference>
<name>A0A8K0WXD4_9HYPO</name>
<keyword evidence="4" id="KW-0521">NADP</keyword>
<keyword evidence="5" id="KW-0560">Oxidoreductase</keyword>
<dbReference type="InterPro" id="IPR036188">
    <property type="entry name" value="FAD/NAD-bd_sf"/>
</dbReference>
<dbReference type="GO" id="GO:0050661">
    <property type="term" value="F:NADP binding"/>
    <property type="evidence" value="ECO:0007669"/>
    <property type="project" value="InterPro"/>
</dbReference>
<dbReference type="GO" id="GO:0050660">
    <property type="term" value="F:flavin adenine dinucleotide binding"/>
    <property type="evidence" value="ECO:0007669"/>
    <property type="project" value="InterPro"/>
</dbReference>
<evidence type="ECO:0000256" key="3">
    <source>
        <dbReference type="ARBA" id="ARBA00022827"/>
    </source>
</evidence>